<dbReference type="InParanoid" id="A0A0M9UBG2"/>
<dbReference type="AlphaFoldDB" id="A0A0M9UBG2"/>
<gene>
    <name evidence="1" type="ORF">ARMA_0153</name>
</gene>
<name>A0A0M9UBG2_9CHLR</name>
<keyword evidence="2" id="KW-1185">Reference proteome</keyword>
<dbReference type="Proteomes" id="UP000037784">
    <property type="component" value="Unassembled WGS sequence"/>
</dbReference>
<protein>
    <submittedName>
        <fullName evidence="1">Uncharacterized protein</fullName>
    </submittedName>
</protein>
<dbReference type="NCBIfam" id="NF040560">
    <property type="entry name" value="CAS_Csx15"/>
    <property type="match status" value="1"/>
</dbReference>
<reference evidence="1 2" key="1">
    <citation type="journal article" date="2015" name="Genome Announc.">
        <title>Draft Genome Sequence of a Heterotrophic Facultative Anaerobic Thermophilic Bacterium, Ardenticatena maritima Strain 110ST.</title>
        <authorList>
            <person name="Kawaichi S."/>
            <person name="Yoshida T."/>
            <person name="Sako Y."/>
            <person name="Nakamura R."/>
        </authorList>
    </citation>
    <scope>NUCLEOTIDE SEQUENCE [LARGE SCALE GENOMIC DNA]</scope>
    <source>
        <strain evidence="1 2">110S</strain>
    </source>
</reference>
<dbReference type="STRING" id="872965.SE16_07435"/>
<evidence type="ECO:0000313" key="1">
    <source>
        <dbReference type="EMBL" id="GAP61730.1"/>
    </source>
</evidence>
<proteinExistence type="predicted"/>
<dbReference type="EMBL" id="BBZA01000009">
    <property type="protein sequence ID" value="GAP61730.1"/>
    <property type="molecule type" value="Genomic_DNA"/>
</dbReference>
<sequence length="83" mass="9157">MADACGLSQEEWQTLPLLINPPALNFSAVALLAELHGRMGYFPPVLRLKPVLGPDGQRVVPPRFAVAEILNLQAIRDEARARR</sequence>
<evidence type="ECO:0000313" key="2">
    <source>
        <dbReference type="Proteomes" id="UP000037784"/>
    </source>
</evidence>
<reference evidence="2" key="2">
    <citation type="submission" date="2015-08" db="EMBL/GenBank/DDBJ databases">
        <title>Draft Genome Sequence of a Heterotrophic Facultative Anaerobic Bacterium Ardenticatena maritima Strain 110S.</title>
        <authorList>
            <person name="Kawaichi S."/>
            <person name="Yoshida T."/>
            <person name="Sako Y."/>
            <person name="Nakamura R."/>
        </authorList>
    </citation>
    <scope>NUCLEOTIDE SEQUENCE [LARGE SCALE GENOMIC DNA]</scope>
    <source>
        <strain evidence="2">110S</strain>
    </source>
</reference>
<dbReference type="CDD" id="cd09766">
    <property type="entry name" value="Csx15_I-U"/>
    <property type="match status" value="1"/>
</dbReference>
<organism evidence="1 2">
    <name type="scientific">Ardenticatena maritima</name>
    <dbReference type="NCBI Taxonomy" id="872965"/>
    <lineage>
        <taxon>Bacteria</taxon>
        <taxon>Bacillati</taxon>
        <taxon>Chloroflexota</taxon>
        <taxon>Ardenticatenia</taxon>
        <taxon>Ardenticatenales</taxon>
        <taxon>Ardenticatenaceae</taxon>
        <taxon>Ardenticatena</taxon>
    </lineage>
</organism>
<accession>A0A0M9UBG2</accession>
<comment type="caution">
    <text evidence="1">The sequence shown here is derived from an EMBL/GenBank/DDBJ whole genome shotgun (WGS) entry which is preliminary data.</text>
</comment>